<dbReference type="Gene3D" id="1.20.5.170">
    <property type="match status" value="1"/>
</dbReference>
<accession>A0A3P1SFS8</accession>
<evidence type="ECO:0000259" key="6">
    <source>
        <dbReference type="SMART" id="SM00382"/>
    </source>
</evidence>
<dbReference type="Pfam" id="PF16450">
    <property type="entry name" value="Prot_ATP_ID_OB_C"/>
    <property type="match status" value="1"/>
</dbReference>
<keyword evidence="1 4" id="KW-0547">Nucleotide-binding</keyword>
<feature type="coiled-coil region" evidence="4">
    <location>
        <begin position="10"/>
        <end position="44"/>
    </location>
</feature>
<organism evidence="7 8">
    <name type="scientific">Schaalia canis</name>
    <dbReference type="NCBI Taxonomy" id="100469"/>
    <lineage>
        <taxon>Bacteria</taxon>
        <taxon>Bacillati</taxon>
        <taxon>Actinomycetota</taxon>
        <taxon>Actinomycetes</taxon>
        <taxon>Actinomycetales</taxon>
        <taxon>Actinomycetaceae</taxon>
        <taxon>Schaalia</taxon>
    </lineage>
</organism>
<evidence type="ECO:0000256" key="4">
    <source>
        <dbReference type="HAMAP-Rule" id="MF_02112"/>
    </source>
</evidence>
<feature type="domain" description="AAA+ ATPase" evidence="6">
    <location>
        <begin position="222"/>
        <end position="370"/>
    </location>
</feature>
<dbReference type="Pfam" id="PF17758">
    <property type="entry name" value="Prot_ATP_ID_OB_N"/>
    <property type="match status" value="1"/>
</dbReference>
<reference evidence="7 8" key="1">
    <citation type="submission" date="2018-11" db="EMBL/GenBank/DDBJ databases">
        <title>Genomes From Bacteria Associated with the Canine Oral Cavity: a Test Case for Automated Genome-Based Taxonomic Assignment.</title>
        <authorList>
            <person name="Coil D.A."/>
            <person name="Jospin G."/>
            <person name="Darling A.E."/>
            <person name="Wallis C."/>
            <person name="Davis I.J."/>
            <person name="Harris S."/>
            <person name="Eisen J.A."/>
            <person name="Holcombe L.J."/>
            <person name="O'Flynn C."/>
        </authorList>
    </citation>
    <scope>NUCLEOTIDE SEQUENCE [LARGE SCALE GENOMIC DNA]</scope>
    <source>
        <strain evidence="7 8">OH770</strain>
    </source>
</reference>
<keyword evidence="3 4" id="KW-0175">Coiled coil</keyword>
<dbReference type="PANTHER" id="PTHR23077">
    <property type="entry name" value="AAA-FAMILY ATPASE"/>
    <property type="match status" value="1"/>
</dbReference>
<keyword evidence="2 4" id="KW-0067">ATP-binding</keyword>
<dbReference type="SUPFAM" id="SSF52540">
    <property type="entry name" value="P-loop containing nucleoside triphosphate hydrolases"/>
    <property type="match status" value="1"/>
</dbReference>
<evidence type="ECO:0000256" key="2">
    <source>
        <dbReference type="ARBA" id="ARBA00022840"/>
    </source>
</evidence>
<dbReference type="OrthoDB" id="9809379at2"/>
<keyword evidence="7" id="KW-0378">Hydrolase</keyword>
<dbReference type="InterPro" id="IPR027417">
    <property type="entry name" value="P-loop_NTPase"/>
</dbReference>
<feature type="binding site" evidence="4">
    <location>
        <begin position="233"/>
        <end position="238"/>
    </location>
    <ligand>
        <name>ATP</name>
        <dbReference type="ChEBI" id="CHEBI:30616"/>
    </ligand>
</feature>
<evidence type="ECO:0000256" key="1">
    <source>
        <dbReference type="ARBA" id="ARBA00022741"/>
    </source>
</evidence>
<dbReference type="Proteomes" id="UP000280444">
    <property type="component" value="Unassembled WGS sequence"/>
</dbReference>
<dbReference type="InterPro" id="IPR022482">
    <property type="entry name" value="Proteasome_ATPase"/>
</dbReference>
<keyword evidence="7" id="KW-0647">Proteasome</keyword>
<dbReference type="GO" id="GO:0000502">
    <property type="term" value="C:proteasome complex"/>
    <property type="evidence" value="ECO:0007669"/>
    <property type="project" value="UniProtKB-KW"/>
</dbReference>
<proteinExistence type="inferred from homology"/>
<dbReference type="InterPro" id="IPR012340">
    <property type="entry name" value="NA-bd_OB-fold"/>
</dbReference>
<dbReference type="InterPro" id="IPR041626">
    <property type="entry name" value="Prot_ATP_ID_OB_N"/>
</dbReference>
<dbReference type="PROSITE" id="PS00674">
    <property type="entry name" value="AAA"/>
    <property type="match status" value="1"/>
</dbReference>
<dbReference type="GO" id="GO:0005524">
    <property type="term" value="F:ATP binding"/>
    <property type="evidence" value="ECO:0007669"/>
    <property type="project" value="UniProtKB-UniRule"/>
</dbReference>
<keyword evidence="8" id="KW-1185">Reference proteome</keyword>
<dbReference type="Gene3D" id="2.40.50.140">
    <property type="entry name" value="Nucleic acid-binding proteins"/>
    <property type="match status" value="2"/>
</dbReference>
<gene>
    <name evidence="4 7" type="primary">arc</name>
    <name evidence="7" type="ORF">EII11_00280</name>
</gene>
<comment type="subunit">
    <text evidence="4">Homohexamer. Assembles into a hexameric ring structure.</text>
</comment>
<sequence>MSEDFLASQVEDLKTRLISQEEKNTRLAAALSTARNQLAAMQQQVRQINQPPHNLAIFVSADSDGRTIEAIVQGRLMRLAVAPQLDLSSLSAGQLVRVDDKLIAVAADRFPRTGTVATVLEPVGLDRVLVGVEGGAEHLLTLAGPLRHGNLRSGDSVITDLRSGYAFERIVRSDVEALLTPEVPDVSYEDIGGLASQIQQVRDAIELPFRHPELYRDYGLRPPKGILLYGPPGSGKTLIAKAVANSLSGKGAGQRTYFLSIKGPELLNKFVGETERQIRAIFSRARTLASSDVPVVIFFDEMEALFRTRGTGISSDVETMIVPQLLAEMDGVESLDNVIIIGASNRADMIDPAVLRPGRLDVRIRVERPDREGARDIFSKYLTPDLPLRADEVASAGSVEAALNAMTEAAVERLYARTEDTALFDATLSTGARMRIHLADIVSGALIAGTVERAKKNAIKDALHGRGHGLAVAHLLDGVAEEMRESMELAASQSAEEWSRTIGMREDIVGISPLAARVSDGQSRSHEEVQA</sequence>
<evidence type="ECO:0000256" key="3">
    <source>
        <dbReference type="ARBA" id="ARBA00023054"/>
    </source>
</evidence>
<evidence type="ECO:0000256" key="5">
    <source>
        <dbReference type="RuleBase" id="RU003651"/>
    </source>
</evidence>
<dbReference type="InterPro" id="IPR003959">
    <property type="entry name" value="ATPase_AAA_core"/>
</dbReference>
<comment type="similarity">
    <text evidence="4 5">Belongs to the AAA ATPase family.</text>
</comment>
<dbReference type="EMBL" id="RQZF01000001">
    <property type="protein sequence ID" value="RRC96151.1"/>
    <property type="molecule type" value="Genomic_DNA"/>
</dbReference>
<dbReference type="PANTHER" id="PTHR23077:SF144">
    <property type="entry name" value="PROTEASOME-ASSOCIATED ATPASE"/>
    <property type="match status" value="1"/>
</dbReference>
<protein>
    <recommendedName>
        <fullName evidence="4">AAA ATPase forming ring-shaped complexes</fullName>
        <shortName evidence="4">ARC</shortName>
    </recommendedName>
</protein>
<dbReference type="InterPro" id="IPR032501">
    <property type="entry name" value="Prot_ATP_ID_OB_2nd"/>
</dbReference>
<dbReference type="Gene3D" id="3.40.50.300">
    <property type="entry name" value="P-loop containing nucleotide triphosphate hydrolases"/>
    <property type="match status" value="1"/>
</dbReference>
<comment type="caution">
    <text evidence="7">The sequence shown here is derived from an EMBL/GenBank/DDBJ whole genome shotgun (WGS) entry which is preliminary data.</text>
</comment>
<dbReference type="RefSeq" id="WP_124867449.1">
    <property type="nucleotide sequence ID" value="NZ_RQZF01000001.1"/>
</dbReference>
<dbReference type="SMART" id="SM00382">
    <property type="entry name" value="AAA"/>
    <property type="match status" value="1"/>
</dbReference>
<dbReference type="InterPro" id="IPR003593">
    <property type="entry name" value="AAA+_ATPase"/>
</dbReference>
<evidence type="ECO:0000313" key="7">
    <source>
        <dbReference type="EMBL" id="RRC96151.1"/>
    </source>
</evidence>
<name>A0A3P1SFS8_9ACTO</name>
<dbReference type="AlphaFoldDB" id="A0A3P1SFS8"/>
<evidence type="ECO:0000313" key="8">
    <source>
        <dbReference type="Proteomes" id="UP000280444"/>
    </source>
</evidence>
<dbReference type="NCBIfam" id="TIGR03689">
    <property type="entry name" value="pup_AAA"/>
    <property type="match status" value="1"/>
</dbReference>
<dbReference type="GO" id="GO:0010498">
    <property type="term" value="P:proteasomal protein catabolic process"/>
    <property type="evidence" value="ECO:0007669"/>
    <property type="project" value="InterPro"/>
</dbReference>
<dbReference type="Pfam" id="PF00004">
    <property type="entry name" value="AAA"/>
    <property type="match status" value="1"/>
</dbReference>
<dbReference type="GO" id="GO:0019941">
    <property type="term" value="P:modification-dependent protein catabolic process"/>
    <property type="evidence" value="ECO:0007669"/>
    <property type="project" value="InterPro"/>
</dbReference>
<dbReference type="Gene3D" id="1.10.8.60">
    <property type="match status" value="1"/>
</dbReference>
<dbReference type="FunFam" id="3.40.50.300:FF:001025">
    <property type="entry name" value="ATPase family, AAA domain-containing 2B"/>
    <property type="match status" value="1"/>
</dbReference>
<dbReference type="InterPro" id="IPR050168">
    <property type="entry name" value="AAA_ATPase_domain"/>
</dbReference>
<dbReference type="HAMAP" id="MF_02112">
    <property type="entry name" value="ARC_ATPase"/>
    <property type="match status" value="1"/>
</dbReference>
<dbReference type="InterPro" id="IPR003960">
    <property type="entry name" value="ATPase_AAA_CS"/>
</dbReference>
<dbReference type="GO" id="GO:0016887">
    <property type="term" value="F:ATP hydrolysis activity"/>
    <property type="evidence" value="ECO:0007669"/>
    <property type="project" value="UniProtKB-UniRule"/>
</dbReference>